<keyword evidence="2 11" id="KW-1003">Cell membrane</keyword>
<keyword evidence="3 11" id="KW-0633">Potassium transport</keyword>
<dbReference type="RefSeq" id="WP_141369761.1">
    <property type="nucleotide sequence ID" value="NZ_BJLQ01000010.1"/>
</dbReference>
<dbReference type="AlphaFoldDB" id="A0A4Y3KLQ2"/>
<dbReference type="PANTHER" id="PTHR30042:SF2">
    <property type="entry name" value="POTASSIUM-TRANSPORTING ATPASE KDPC SUBUNIT"/>
    <property type="match status" value="1"/>
</dbReference>
<evidence type="ECO:0000256" key="6">
    <source>
        <dbReference type="ARBA" id="ARBA00022840"/>
    </source>
</evidence>
<sequence length="215" mass="22429">MTTTAPVRRPTVGATSISFARQTLAGLRVLVVLTVLLGLAYPLTVTGVSWLTMRWQANGSLLTADGARTTDPSHAVGSALVGQVTDGPQWFHPRPSVAGDGYDTLASAGSNLGPNNPDLVATITERRASVAAAEGVEPAAVPPDAVTASASGLDPEISPQYARLQVDRVARENGLPRDRVAALVEAHVVGRDLGFLGEPRVNVLRLNLALRTMAP</sequence>
<dbReference type="NCBIfam" id="NF001454">
    <property type="entry name" value="PRK00315.1"/>
    <property type="match status" value="1"/>
</dbReference>
<dbReference type="OrthoDB" id="9788285at2"/>
<dbReference type="PIRSF" id="PIRSF001296">
    <property type="entry name" value="K_ATPase_KdpC"/>
    <property type="match status" value="1"/>
</dbReference>
<dbReference type="PANTHER" id="PTHR30042">
    <property type="entry name" value="POTASSIUM-TRANSPORTING ATPASE C CHAIN"/>
    <property type="match status" value="1"/>
</dbReference>
<comment type="similarity">
    <text evidence="11">Belongs to the KdpC family.</text>
</comment>
<evidence type="ECO:0000256" key="8">
    <source>
        <dbReference type="ARBA" id="ARBA00022989"/>
    </source>
</evidence>
<proteinExistence type="inferred from homology"/>
<name>A0A4Y3KLQ2_9CELL</name>
<evidence type="ECO:0000256" key="4">
    <source>
        <dbReference type="ARBA" id="ARBA00022692"/>
    </source>
</evidence>
<dbReference type="Pfam" id="PF02669">
    <property type="entry name" value="KdpC"/>
    <property type="match status" value="1"/>
</dbReference>
<keyword evidence="10 11" id="KW-0472">Membrane</keyword>
<evidence type="ECO:0000256" key="1">
    <source>
        <dbReference type="ARBA" id="ARBA00022448"/>
    </source>
</evidence>
<evidence type="ECO:0000313" key="13">
    <source>
        <dbReference type="Proteomes" id="UP000320461"/>
    </source>
</evidence>
<reference evidence="12 13" key="1">
    <citation type="submission" date="2019-06" db="EMBL/GenBank/DDBJ databases">
        <title>Whole genome shotgun sequence of Cellulomonas gelida NBRC 3748.</title>
        <authorList>
            <person name="Hosoyama A."/>
            <person name="Uohara A."/>
            <person name="Ohji S."/>
            <person name="Ichikawa N."/>
        </authorList>
    </citation>
    <scope>NUCLEOTIDE SEQUENCE [LARGE SCALE GENOMIC DNA]</scope>
    <source>
        <strain evidence="12 13">NBRC 3748</strain>
    </source>
</reference>
<evidence type="ECO:0000256" key="11">
    <source>
        <dbReference type="HAMAP-Rule" id="MF_00276"/>
    </source>
</evidence>
<keyword evidence="13" id="KW-1185">Reference proteome</keyword>
<dbReference type="GO" id="GO:0005886">
    <property type="term" value="C:plasma membrane"/>
    <property type="evidence" value="ECO:0007669"/>
    <property type="project" value="UniProtKB-SubCell"/>
</dbReference>
<evidence type="ECO:0000256" key="9">
    <source>
        <dbReference type="ARBA" id="ARBA00023065"/>
    </source>
</evidence>
<dbReference type="GO" id="GO:0008556">
    <property type="term" value="F:P-type potassium transmembrane transporter activity"/>
    <property type="evidence" value="ECO:0007669"/>
    <property type="project" value="InterPro"/>
</dbReference>
<keyword evidence="6 11" id="KW-0067">ATP-binding</keyword>
<organism evidence="12 13">
    <name type="scientific">Cellulomonas gelida</name>
    <dbReference type="NCBI Taxonomy" id="1712"/>
    <lineage>
        <taxon>Bacteria</taxon>
        <taxon>Bacillati</taxon>
        <taxon>Actinomycetota</taxon>
        <taxon>Actinomycetes</taxon>
        <taxon>Micrococcales</taxon>
        <taxon>Cellulomonadaceae</taxon>
        <taxon>Cellulomonas</taxon>
    </lineage>
</organism>
<dbReference type="EMBL" id="BJLQ01000010">
    <property type="protein sequence ID" value="GEA84065.1"/>
    <property type="molecule type" value="Genomic_DNA"/>
</dbReference>
<keyword evidence="7 11" id="KW-0630">Potassium</keyword>
<evidence type="ECO:0000256" key="2">
    <source>
        <dbReference type="ARBA" id="ARBA00022475"/>
    </source>
</evidence>
<keyword evidence="9 11" id="KW-0406">Ion transport</keyword>
<feature type="transmembrane region" description="Helical" evidence="11">
    <location>
        <begin position="29"/>
        <end position="51"/>
    </location>
</feature>
<protein>
    <recommendedName>
        <fullName evidence="11">Potassium-transporting ATPase KdpC subunit</fullName>
    </recommendedName>
    <alternativeName>
        <fullName evidence="11">ATP phosphohydrolase [potassium-transporting] C chain</fullName>
    </alternativeName>
    <alternativeName>
        <fullName evidence="11">Potassium-binding and translocating subunit C</fullName>
    </alternativeName>
    <alternativeName>
        <fullName evidence="11">Potassium-translocating ATPase C chain</fullName>
    </alternativeName>
</protein>
<evidence type="ECO:0000256" key="3">
    <source>
        <dbReference type="ARBA" id="ARBA00022538"/>
    </source>
</evidence>
<comment type="subunit">
    <text evidence="11">The system is composed of three essential subunits: KdpA, KdpB and KdpC.</text>
</comment>
<keyword evidence="5 11" id="KW-0547">Nucleotide-binding</keyword>
<comment type="caution">
    <text evidence="12">The sequence shown here is derived from an EMBL/GenBank/DDBJ whole genome shotgun (WGS) entry which is preliminary data.</text>
</comment>
<keyword evidence="8 11" id="KW-1133">Transmembrane helix</keyword>
<evidence type="ECO:0000256" key="10">
    <source>
        <dbReference type="ARBA" id="ARBA00023136"/>
    </source>
</evidence>
<evidence type="ECO:0000313" key="12">
    <source>
        <dbReference type="EMBL" id="GEA84065.1"/>
    </source>
</evidence>
<accession>A0A4Y3KLQ2</accession>
<dbReference type="GO" id="GO:0005524">
    <property type="term" value="F:ATP binding"/>
    <property type="evidence" value="ECO:0007669"/>
    <property type="project" value="UniProtKB-UniRule"/>
</dbReference>
<dbReference type="NCBIfam" id="TIGR00681">
    <property type="entry name" value="kdpC"/>
    <property type="match status" value="1"/>
</dbReference>
<keyword evidence="4 11" id="KW-0812">Transmembrane</keyword>
<keyword evidence="1 11" id="KW-0813">Transport</keyword>
<dbReference type="Proteomes" id="UP000320461">
    <property type="component" value="Unassembled WGS sequence"/>
</dbReference>
<evidence type="ECO:0000256" key="7">
    <source>
        <dbReference type="ARBA" id="ARBA00022958"/>
    </source>
</evidence>
<dbReference type="HAMAP" id="MF_00276">
    <property type="entry name" value="KdpC"/>
    <property type="match status" value="1"/>
</dbReference>
<evidence type="ECO:0000256" key="5">
    <source>
        <dbReference type="ARBA" id="ARBA00022741"/>
    </source>
</evidence>
<gene>
    <name evidence="11 12" type="primary">kdpC</name>
    <name evidence="12" type="ORF">CGE01nite_13160</name>
</gene>
<comment type="function">
    <text evidence="11">Part of the high-affinity ATP-driven potassium transport (or Kdp) system, which catalyzes the hydrolysis of ATP coupled with the electrogenic transport of potassium into the cytoplasm. This subunit acts as a catalytic chaperone that increases the ATP-binding affinity of the ATP-hydrolyzing subunit KdpB by the formation of a transient KdpB/KdpC/ATP ternary complex.</text>
</comment>
<dbReference type="InterPro" id="IPR003820">
    <property type="entry name" value="KdpC"/>
</dbReference>
<comment type="subcellular location">
    <subcellularLocation>
        <location evidence="11">Cell membrane</location>
        <topology evidence="11">Single-pass membrane protein</topology>
    </subcellularLocation>
</comment>